<evidence type="ECO:0000256" key="1">
    <source>
        <dbReference type="SAM" id="SignalP"/>
    </source>
</evidence>
<organism evidence="2 3">
    <name type="scientific">Sistotremastrum suecicum HHB10207 ss-3</name>
    <dbReference type="NCBI Taxonomy" id="1314776"/>
    <lineage>
        <taxon>Eukaryota</taxon>
        <taxon>Fungi</taxon>
        <taxon>Dikarya</taxon>
        <taxon>Basidiomycota</taxon>
        <taxon>Agaricomycotina</taxon>
        <taxon>Agaricomycetes</taxon>
        <taxon>Sistotremastrales</taxon>
        <taxon>Sistotremastraceae</taxon>
        <taxon>Sistotremastrum</taxon>
    </lineage>
</organism>
<feature type="chain" id="PRO_5007873475" evidence="1">
    <location>
        <begin position="18"/>
        <end position="71"/>
    </location>
</feature>
<evidence type="ECO:0000313" key="3">
    <source>
        <dbReference type="Proteomes" id="UP000076798"/>
    </source>
</evidence>
<sequence>MLTYLLFLAAWIALSTARHFNRSGLITLEEAWIPAQFFDLVKCVLQFTAVPMTTFTISSLQYDSSARKSTR</sequence>
<feature type="signal peptide" evidence="1">
    <location>
        <begin position="1"/>
        <end position="17"/>
    </location>
</feature>
<evidence type="ECO:0000313" key="2">
    <source>
        <dbReference type="EMBL" id="KZT40951.1"/>
    </source>
</evidence>
<reference evidence="2 3" key="1">
    <citation type="journal article" date="2016" name="Mol. Biol. Evol.">
        <title>Comparative Genomics of Early-Diverging Mushroom-Forming Fungi Provides Insights into the Origins of Lignocellulose Decay Capabilities.</title>
        <authorList>
            <person name="Nagy L.G."/>
            <person name="Riley R."/>
            <person name="Tritt A."/>
            <person name="Adam C."/>
            <person name="Daum C."/>
            <person name="Floudas D."/>
            <person name="Sun H."/>
            <person name="Yadav J.S."/>
            <person name="Pangilinan J."/>
            <person name="Larsson K.H."/>
            <person name="Matsuura K."/>
            <person name="Barry K."/>
            <person name="Labutti K."/>
            <person name="Kuo R."/>
            <person name="Ohm R.A."/>
            <person name="Bhattacharya S.S."/>
            <person name="Shirouzu T."/>
            <person name="Yoshinaga Y."/>
            <person name="Martin F.M."/>
            <person name="Grigoriev I.V."/>
            <person name="Hibbett D.S."/>
        </authorList>
    </citation>
    <scope>NUCLEOTIDE SEQUENCE [LARGE SCALE GENOMIC DNA]</scope>
    <source>
        <strain evidence="2 3">HHB10207 ss-3</strain>
    </source>
</reference>
<gene>
    <name evidence="2" type="ORF">SISSUDRAFT_1043463</name>
</gene>
<keyword evidence="1" id="KW-0732">Signal</keyword>
<dbReference type="AlphaFoldDB" id="A0A166FSD4"/>
<protein>
    <submittedName>
        <fullName evidence="2">Uncharacterized protein</fullName>
    </submittedName>
</protein>
<dbReference type="EMBL" id="KV428026">
    <property type="protein sequence ID" value="KZT40951.1"/>
    <property type="molecule type" value="Genomic_DNA"/>
</dbReference>
<name>A0A166FSD4_9AGAM</name>
<accession>A0A166FSD4</accession>
<dbReference type="Proteomes" id="UP000076798">
    <property type="component" value="Unassembled WGS sequence"/>
</dbReference>
<proteinExistence type="predicted"/>
<keyword evidence="3" id="KW-1185">Reference proteome</keyword>